<dbReference type="AlphaFoldDB" id="A0A177C192"/>
<name>A0A177C192_9PLEO</name>
<reference evidence="1 2" key="1">
    <citation type="submission" date="2016-05" db="EMBL/GenBank/DDBJ databases">
        <title>Comparative analysis of secretome profiles of manganese(II)-oxidizing ascomycete fungi.</title>
        <authorList>
            <consortium name="DOE Joint Genome Institute"/>
            <person name="Zeiner C.A."/>
            <person name="Purvine S.O."/>
            <person name="Zink E.M."/>
            <person name="Wu S."/>
            <person name="Pasa-Tolic L."/>
            <person name="Chaput D.L."/>
            <person name="Haridas S."/>
            <person name="Grigoriev I.V."/>
            <person name="Santelli C.M."/>
            <person name="Hansel C.M."/>
        </authorList>
    </citation>
    <scope>NUCLEOTIDE SEQUENCE [LARGE SCALE GENOMIC DNA]</scope>
    <source>
        <strain evidence="1 2">AP3s5-JAC2a</strain>
    </source>
</reference>
<dbReference type="RefSeq" id="XP_018031346.1">
    <property type="nucleotide sequence ID" value="XM_018185203.1"/>
</dbReference>
<protein>
    <submittedName>
        <fullName evidence="1">Uncharacterized protein</fullName>
    </submittedName>
</protein>
<sequence length="100" mass="11191">MPRGRRGQLHAGTIGLFDDSDELEVTSLKNNGRAALLVVQNAKKAARPEDAKLTRYCKLGFRHRIIHFFASAQKGLGRQPSACMRGNAMMHIPTEMQTWI</sequence>
<dbReference type="GeneID" id="28768689"/>
<dbReference type="EMBL" id="KV441558">
    <property type="protein sequence ID" value="OAG00981.1"/>
    <property type="molecule type" value="Genomic_DNA"/>
</dbReference>
<evidence type="ECO:0000313" key="1">
    <source>
        <dbReference type="EMBL" id="OAG00981.1"/>
    </source>
</evidence>
<dbReference type="OrthoDB" id="3800022at2759"/>
<keyword evidence="2" id="KW-1185">Reference proteome</keyword>
<gene>
    <name evidence="1" type="ORF">CC84DRAFT_1263047</name>
</gene>
<dbReference type="Proteomes" id="UP000077069">
    <property type="component" value="Unassembled WGS sequence"/>
</dbReference>
<proteinExistence type="predicted"/>
<accession>A0A177C192</accession>
<organism evidence="1 2">
    <name type="scientific">Paraphaeosphaeria sporulosa</name>
    <dbReference type="NCBI Taxonomy" id="1460663"/>
    <lineage>
        <taxon>Eukaryota</taxon>
        <taxon>Fungi</taxon>
        <taxon>Dikarya</taxon>
        <taxon>Ascomycota</taxon>
        <taxon>Pezizomycotina</taxon>
        <taxon>Dothideomycetes</taxon>
        <taxon>Pleosporomycetidae</taxon>
        <taxon>Pleosporales</taxon>
        <taxon>Massarineae</taxon>
        <taxon>Didymosphaeriaceae</taxon>
        <taxon>Paraphaeosphaeria</taxon>
    </lineage>
</organism>
<evidence type="ECO:0000313" key="2">
    <source>
        <dbReference type="Proteomes" id="UP000077069"/>
    </source>
</evidence>
<dbReference type="InParanoid" id="A0A177C192"/>